<evidence type="ECO:0000256" key="4">
    <source>
        <dbReference type="ARBA" id="ARBA00023235"/>
    </source>
</evidence>
<dbReference type="GO" id="GO:1990481">
    <property type="term" value="P:mRNA pseudouridine synthesis"/>
    <property type="evidence" value="ECO:0007669"/>
    <property type="project" value="TreeGrafter"/>
</dbReference>
<comment type="function">
    <text evidence="5">Responsible for synthesis of pseudouridine from uracil-55 in the psi GC loop of transfer RNAs.</text>
</comment>
<evidence type="ECO:0000256" key="3">
    <source>
        <dbReference type="ARBA" id="ARBA00022694"/>
    </source>
</evidence>
<comment type="similarity">
    <text evidence="2 5">Belongs to the pseudouridine synthase TruB family. Type 1 subfamily.</text>
</comment>
<dbReference type="Pfam" id="PF01509">
    <property type="entry name" value="TruB_N"/>
    <property type="match status" value="1"/>
</dbReference>
<reference evidence="8 9" key="1">
    <citation type="journal article" date="2016" name="Nat. Commun.">
        <title>Thousands of microbial genomes shed light on interconnected biogeochemical processes in an aquifer system.</title>
        <authorList>
            <person name="Anantharaman K."/>
            <person name="Brown C.T."/>
            <person name="Hug L.A."/>
            <person name="Sharon I."/>
            <person name="Castelle C.J."/>
            <person name="Probst A.J."/>
            <person name="Thomas B.C."/>
            <person name="Singh A."/>
            <person name="Wilkins M.J."/>
            <person name="Karaoz U."/>
            <person name="Brodie E.L."/>
            <person name="Williams K.H."/>
            <person name="Hubbard S.S."/>
            <person name="Banfield J.F."/>
        </authorList>
    </citation>
    <scope>NUCLEOTIDE SEQUENCE [LARGE SCALE GENOMIC DNA]</scope>
</reference>
<evidence type="ECO:0000256" key="1">
    <source>
        <dbReference type="ARBA" id="ARBA00000385"/>
    </source>
</evidence>
<dbReference type="InterPro" id="IPR032819">
    <property type="entry name" value="TruB_C"/>
</dbReference>
<dbReference type="AlphaFoldDB" id="A0A1F7U7N2"/>
<dbReference type="STRING" id="1802391.A3D72_03200"/>
<dbReference type="CDD" id="cd02573">
    <property type="entry name" value="PseudoU_synth_EcTruB"/>
    <property type="match status" value="1"/>
</dbReference>
<protein>
    <recommendedName>
        <fullName evidence="5">tRNA pseudouridine synthase B</fullName>
        <ecNumber evidence="5">5.4.99.25</ecNumber>
    </recommendedName>
    <alternativeName>
        <fullName evidence="5">tRNA pseudouridine(55) synthase</fullName>
        <shortName evidence="5">Psi55 synthase</shortName>
    </alternativeName>
    <alternativeName>
        <fullName evidence="5">tRNA pseudouridylate synthase</fullName>
    </alternativeName>
    <alternativeName>
        <fullName evidence="5">tRNA-uridine isomerase</fullName>
    </alternativeName>
</protein>
<dbReference type="EMBL" id="MGDZ01000021">
    <property type="protein sequence ID" value="OGL73737.1"/>
    <property type="molecule type" value="Genomic_DNA"/>
</dbReference>
<evidence type="ECO:0000259" key="6">
    <source>
        <dbReference type="Pfam" id="PF01509"/>
    </source>
</evidence>
<dbReference type="Pfam" id="PF16198">
    <property type="entry name" value="TruB_C_2"/>
    <property type="match status" value="1"/>
</dbReference>
<gene>
    <name evidence="5" type="primary">truB</name>
    <name evidence="8" type="ORF">A3D72_03200</name>
</gene>
<dbReference type="InterPro" id="IPR020103">
    <property type="entry name" value="PsdUridine_synth_cat_dom_sf"/>
</dbReference>
<comment type="catalytic activity">
    <reaction evidence="1 5">
        <text>uridine(55) in tRNA = pseudouridine(55) in tRNA</text>
        <dbReference type="Rhea" id="RHEA:42532"/>
        <dbReference type="Rhea" id="RHEA-COMP:10101"/>
        <dbReference type="Rhea" id="RHEA-COMP:10102"/>
        <dbReference type="ChEBI" id="CHEBI:65314"/>
        <dbReference type="ChEBI" id="CHEBI:65315"/>
        <dbReference type="EC" id="5.4.99.25"/>
    </reaction>
</comment>
<keyword evidence="3 5" id="KW-0819">tRNA processing</keyword>
<dbReference type="SUPFAM" id="SSF55120">
    <property type="entry name" value="Pseudouridine synthase"/>
    <property type="match status" value="1"/>
</dbReference>
<feature type="domain" description="tRNA pseudouridylate synthase B C-terminal" evidence="7">
    <location>
        <begin position="172"/>
        <end position="215"/>
    </location>
</feature>
<dbReference type="GO" id="GO:0031119">
    <property type="term" value="P:tRNA pseudouridine synthesis"/>
    <property type="evidence" value="ECO:0007669"/>
    <property type="project" value="UniProtKB-UniRule"/>
</dbReference>
<dbReference type="Gene3D" id="3.30.2350.10">
    <property type="entry name" value="Pseudouridine synthase"/>
    <property type="match status" value="1"/>
</dbReference>
<name>A0A1F7U7N2_9BACT</name>
<evidence type="ECO:0000256" key="2">
    <source>
        <dbReference type="ARBA" id="ARBA00005642"/>
    </source>
</evidence>
<feature type="domain" description="Pseudouridine synthase II N-terminal" evidence="6">
    <location>
        <begin position="23"/>
        <end position="171"/>
    </location>
</feature>
<dbReference type="PANTHER" id="PTHR13767">
    <property type="entry name" value="TRNA-PSEUDOURIDINE SYNTHASE"/>
    <property type="match status" value="1"/>
</dbReference>
<evidence type="ECO:0000313" key="8">
    <source>
        <dbReference type="EMBL" id="OGL73737.1"/>
    </source>
</evidence>
<dbReference type="HAMAP" id="MF_01080">
    <property type="entry name" value="TruB_bact"/>
    <property type="match status" value="1"/>
</dbReference>
<dbReference type="EC" id="5.4.99.25" evidence="5"/>
<feature type="active site" description="Nucleophile" evidence="5">
    <location>
        <position position="38"/>
    </location>
</feature>
<evidence type="ECO:0000256" key="5">
    <source>
        <dbReference type="HAMAP-Rule" id="MF_01080"/>
    </source>
</evidence>
<dbReference type="InterPro" id="IPR002501">
    <property type="entry name" value="PsdUridine_synth_N"/>
</dbReference>
<keyword evidence="4 5" id="KW-0413">Isomerase</keyword>
<accession>A0A1F7U7N2</accession>
<dbReference type="PANTHER" id="PTHR13767:SF2">
    <property type="entry name" value="PSEUDOURIDYLATE SYNTHASE TRUB1"/>
    <property type="match status" value="1"/>
</dbReference>
<dbReference type="GO" id="GO:0003723">
    <property type="term" value="F:RNA binding"/>
    <property type="evidence" value="ECO:0007669"/>
    <property type="project" value="InterPro"/>
</dbReference>
<evidence type="ECO:0000313" key="9">
    <source>
        <dbReference type="Proteomes" id="UP000176303"/>
    </source>
</evidence>
<organism evidence="8 9">
    <name type="scientific">Candidatus Uhrbacteria bacterium RIFCSPHIGHO2_02_FULL_57_19</name>
    <dbReference type="NCBI Taxonomy" id="1802391"/>
    <lineage>
        <taxon>Bacteria</taxon>
        <taxon>Candidatus Uhriibacteriota</taxon>
    </lineage>
</organism>
<dbReference type="Proteomes" id="UP000176303">
    <property type="component" value="Unassembled WGS sequence"/>
</dbReference>
<proteinExistence type="inferred from homology"/>
<sequence>MDGFLLVNKPPDWTSHDVVAYIRKLTGARKVGHAGTLDPLATGLLIIGIGRATKELGRILGLEKEYEAVIRLGARSDTDDRTGRIETADVRRKTSEHDVRTALEKFVGAIEQLPPIYSAKKVGGKKMYELARRGIEPPRKPVRVIVHQIEMLSYQWPLAKIRARVSSGTYIRALARDIGETLGVGGLLEELVRTFIGPYSSKDAVNPRDLDRQTWTKRLIDLSTS</sequence>
<dbReference type="NCBIfam" id="TIGR00431">
    <property type="entry name" value="TruB"/>
    <property type="match status" value="1"/>
</dbReference>
<dbReference type="GO" id="GO:0160148">
    <property type="term" value="F:tRNA pseudouridine(55) synthase activity"/>
    <property type="evidence" value="ECO:0007669"/>
    <property type="project" value="UniProtKB-EC"/>
</dbReference>
<comment type="caution">
    <text evidence="8">The sequence shown here is derived from an EMBL/GenBank/DDBJ whole genome shotgun (WGS) entry which is preliminary data.</text>
</comment>
<evidence type="ECO:0000259" key="7">
    <source>
        <dbReference type="Pfam" id="PF16198"/>
    </source>
</evidence>
<dbReference type="InterPro" id="IPR014780">
    <property type="entry name" value="tRNA_psdUridine_synth_TruB"/>
</dbReference>